<evidence type="ECO:0000313" key="1">
    <source>
        <dbReference type="EMBL" id="CEJ80367.1"/>
    </source>
</evidence>
<evidence type="ECO:0000313" key="2">
    <source>
        <dbReference type="Proteomes" id="UP000039046"/>
    </source>
</evidence>
<dbReference type="Proteomes" id="UP000039046">
    <property type="component" value="Unassembled WGS sequence"/>
</dbReference>
<keyword evidence="2" id="KW-1185">Reference proteome</keyword>
<accession>A0A0A1T288</accession>
<dbReference type="OrthoDB" id="3886346at2759"/>
<protein>
    <submittedName>
        <fullName evidence="1">Uncharacterized protein</fullName>
    </submittedName>
</protein>
<organism evidence="1 2">
    <name type="scientific">[Torrubiella] hemipterigena</name>
    <dbReference type="NCBI Taxonomy" id="1531966"/>
    <lineage>
        <taxon>Eukaryota</taxon>
        <taxon>Fungi</taxon>
        <taxon>Dikarya</taxon>
        <taxon>Ascomycota</taxon>
        <taxon>Pezizomycotina</taxon>
        <taxon>Sordariomycetes</taxon>
        <taxon>Hypocreomycetidae</taxon>
        <taxon>Hypocreales</taxon>
        <taxon>Clavicipitaceae</taxon>
        <taxon>Clavicipitaceae incertae sedis</taxon>
        <taxon>'Torrubiella' clade</taxon>
    </lineage>
</organism>
<dbReference type="HOGENOM" id="CLU_1016309_0_0_1"/>
<dbReference type="AlphaFoldDB" id="A0A0A1T288"/>
<sequence length="274" mass="30885">MEALQHLALNLPEWQGRLEQLQKQSQQISPCSTTISSTSPLLSESTTIISEQDETLNKTLTETALPDVHYDGDVQALFSELVRYVSTSRGLMRRAKMASKVAQIKRLAEFDLDTEDEQVLPTHTPASHRIRVKTNRTASSKDSASEIFDTLERHLDLVNSLSEDAAHQFLRKSDCREEVEQILSRISVLIHASNTEIRRLKRLTTQETTDTAKVRTRRSISIRREVRELKGQTAPVKPCDIIPFMDDGMMCLEVDPDVCPGVTTTTNLVMPKAQ</sequence>
<gene>
    <name evidence="1" type="ORF">VHEMI00552</name>
</gene>
<dbReference type="EMBL" id="CDHN01000001">
    <property type="protein sequence ID" value="CEJ80367.1"/>
    <property type="molecule type" value="Genomic_DNA"/>
</dbReference>
<name>A0A0A1T288_9HYPO</name>
<reference evidence="1 2" key="1">
    <citation type="journal article" date="2015" name="Genome Announc.">
        <title>Draft Genome Sequence and Gene Annotation of the Entomopathogenic Fungus Verticillium hemipterigenum.</title>
        <authorList>
            <person name="Horn F."/>
            <person name="Habel A."/>
            <person name="Scharf D.H."/>
            <person name="Dworschak J."/>
            <person name="Brakhage A.A."/>
            <person name="Guthke R."/>
            <person name="Hertweck C."/>
            <person name="Linde J."/>
        </authorList>
    </citation>
    <scope>NUCLEOTIDE SEQUENCE [LARGE SCALE GENOMIC DNA]</scope>
</reference>
<proteinExistence type="predicted"/>